<organism evidence="2 3">
    <name type="scientific">Myxococcus stipitatus (strain DSM 14675 / JCM 12634 / Mx s8)</name>
    <dbReference type="NCBI Taxonomy" id="1278073"/>
    <lineage>
        <taxon>Bacteria</taxon>
        <taxon>Pseudomonadati</taxon>
        <taxon>Myxococcota</taxon>
        <taxon>Myxococcia</taxon>
        <taxon>Myxococcales</taxon>
        <taxon>Cystobacterineae</taxon>
        <taxon>Myxococcaceae</taxon>
        <taxon>Myxococcus</taxon>
    </lineage>
</organism>
<protein>
    <submittedName>
        <fullName evidence="2">Uncharacterized protein</fullName>
    </submittedName>
</protein>
<evidence type="ECO:0000256" key="1">
    <source>
        <dbReference type="SAM" id="MobiDB-lite"/>
    </source>
</evidence>
<feature type="region of interest" description="Disordered" evidence="1">
    <location>
        <begin position="25"/>
        <end position="56"/>
    </location>
</feature>
<dbReference type="AlphaFoldDB" id="L7U422"/>
<dbReference type="STRING" id="1278073.MYSTI_02189"/>
<dbReference type="KEGG" id="msd:MYSTI_02189"/>
<gene>
    <name evidence="2" type="ordered locus">MYSTI_02189</name>
</gene>
<reference evidence="2 3" key="1">
    <citation type="journal article" date="2013" name="Genome Announc.">
        <title>Complete genome sequence of Myxococcus stipitatus strain DSM 14675, a fruiting myxobacterium.</title>
        <authorList>
            <person name="Huntley S."/>
            <person name="Kneip S."/>
            <person name="Treuner-Lange A."/>
            <person name="Sogaard-Andersen L."/>
        </authorList>
    </citation>
    <scope>NUCLEOTIDE SEQUENCE [LARGE SCALE GENOMIC DNA]</scope>
    <source>
        <strain evidence="3">DSM 14675 / JCM 12634 / Mx s8</strain>
    </source>
</reference>
<dbReference type="OrthoDB" id="5502516at2"/>
<name>L7U422_MYXSD</name>
<evidence type="ECO:0000313" key="3">
    <source>
        <dbReference type="Proteomes" id="UP000011131"/>
    </source>
</evidence>
<sequence length="418" mass="47016">MTITYYPDRTVTSSSGRFTLAASSSSHWRKSLSEGDAKPGAGASTSERRKPPGFGYRLTEHVPGSLESRVVWERGPEEGESPPQRLWVSDDGWAVLRLQGFRPQFVAFAPSGREVIRVHILRADAEPDEQPGLAWRADNYRGLASGGSWARYAWACFHRSEGSRLFVFRTFMGQRLVLNLSGGVLEREDSLGWPALAQELDDVERGDVAAFLGEVTAQRVVLADEASQEDAESIVAALSLVGVHRIVPCVPYLRQWEEVDRPHLMERSLAFGDEGKTWLEWQTFRPVAQHSLRMLGQRPEGYATYHFLEGDDERRLPMREFSSGRRAEATALHENLSAAAVLNLLGAPDDVMTLERESDGTFHSTEEWVYDTLLPSGQWLTLKLTWESRGVQGQLVSVQEAPAVWSQVEDRVRRFFDR</sequence>
<evidence type="ECO:0000313" key="2">
    <source>
        <dbReference type="EMBL" id="AGC43516.1"/>
    </source>
</evidence>
<dbReference type="Proteomes" id="UP000011131">
    <property type="component" value="Chromosome"/>
</dbReference>
<keyword evidence="3" id="KW-1185">Reference proteome</keyword>
<accession>L7U422</accession>
<proteinExistence type="predicted"/>
<dbReference type="PATRIC" id="fig|1278073.3.peg.2231"/>
<dbReference type="EMBL" id="CP004025">
    <property type="protein sequence ID" value="AGC43516.1"/>
    <property type="molecule type" value="Genomic_DNA"/>
</dbReference>
<dbReference type="eggNOG" id="ENOG502ZCGP">
    <property type="taxonomic scope" value="Bacteria"/>
</dbReference>
<dbReference type="RefSeq" id="WP_015347778.1">
    <property type="nucleotide sequence ID" value="NC_020126.1"/>
</dbReference>
<dbReference type="HOGENOM" id="CLU_656926_0_0_7"/>